<name>A0ABP8L3A0_9MICO</name>
<keyword evidence="8" id="KW-1185">Reference proteome</keyword>
<dbReference type="Gene3D" id="2.30.42.10">
    <property type="match status" value="1"/>
</dbReference>
<organism evidence="7 8">
    <name type="scientific">Georgenia halophila</name>
    <dbReference type="NCBI Taxonomy" id="620889"/>
    <lineage>
        <taxon>Bacteria</taxon>
        <taxon>Bacillati</taxon>
        <taxon>Actinomycetota</taxon>
        <taxon>Actinomycetes</taxon>
        <taxon>Micrococcales</taxon>
        <taxon>Bogoriellaceae</taxon>
        <taxon>Georgenia</taxon>
    </lineage>
</organism>
<feature type="transmembrane region" description="Helical" evidence="4">
    <location>
        <begin position="104"/>
        <end position="128"/>
    </location>
</feature>
<dbReference type="InterPro" id="IPR009003">
    <property type="entry name" value="Peptidase_S1_PA"/>
</dbReference>
<dbReference type="EMBL" id="BAABGN010000004">
    <property type="protein sequence ID" value="GAA4420721.1"/>
    <property type="molecule type" value="Genomic_DNA"/>
</dbReference>
<dbReference type="InterPro" id="IPR051201">
    <property type="entry name" value="Chloro_Bact_Ser_Proteases"/>
</dbReference>
<feature type="compositionally biased region" description="Low complexity" evidence="3">
    <location>
        <begin position="62"/>
        <end position="72"/>
    </location>
</feature>
<accession>A0ABP8L3A0</accession>
<dbReference type="InterPro" id="IPR001940">
    <property type="entry name" value="Peptidase_S1C"/>
</dbReference>
<reference evidence="8" key="2">
    <citation type="journal article" date="2019" name="Int. J. Syst. Evol. Microbiol.">
        <title>The Global Catalogue of Microorganisms (GCM) 10K type strain sequencing project: providing services to taxonomists for standard genome sequencing and annotation.</title>
        <authorList>
            <consortium name="The Broad Institute Genomics Platform"/>
            <consortium name="The Broad Institute Genome Sequencing Center for Infectious Disease"/>
            <person name="Wu L."/>
            <person name="Ma J."/>
        </authorList>
    </citation>
    <scope>NUCLEOTIDE SEQUENCE [LARGE SCALE GENOMIC DNA]</scope>
    <source>
        <strain evidence="8">JCM 17810</strain>
    </source>
</reference>
<dbReference type="EMBL" id="BAABGN010000002">
    <property type="protein sequence ID" value="GAA4417140.1"/>
    <property type="molecule type" value="Genomic_DNA"/>
</dbReference>
<evidence type="ECO:0000256" key="1">
    <source>
        <dbReference type="ARBA" id="ARBA00022670"/>
    </source>
</evidence>
<keyword evidence="4" id="KW-0812">Transmembrane</keyword>
<dbReference type="RefSeq" id="WP_345214941.1">
    <property type="nucleotide sequence ID" value="NZ_BAABGN010000002.1"/>
</dbReference>
<gene>
    <name evidence="6" type="ORF">GCM10023169_05340</name>
    <name evidence="7" type="ORF">GCM10023169_12950</name>
</gene>
<keyword evidence="4" id="KW-1133">Transmembrane helix</keyword>
<feature type="compositionally biased region" description="Low complexity" evidence="3">
    <location>
        <begin position="33"/>
        <end position="42"/>
    </location>
</feature>
<dbReference type="Proteomes" id="UP001500622">
    <property type="component" value="Unassembled WGS sequence"/>
</dbReference>
<evidence type="ECO:0000256" key="2">
    <source>
        <dbReference type="ARBA" id="ARBA00022801"/>
    </source>
</evidence>
<dbReference type="InterPro" id="IPR001478">
    <property type="entry name" value="PDZ"/>
</dbReference>
<evidence type="ECO:0000313" key="8">
    <source>
        <dbReference type="Proteomes" id="UP001500622"/>
    </source>
</evidence>
<dbReference type="PANTHER" id="PTHR43343:SF3">
    <property type="entry name" value="PROTEASE DO-LIKE 8, CHLOROPLASTIC"/>
    <property type="match status" value="1"/>
</dbReference>
<keyword evidence="1" id="KW-0645">Protease</keyword>
<evidence type="ECO:0000259" key="5">
    <source>
        <dbReference type="PROSITE" id="PS50106"/>
    </source>
</evidence>
<dbReference type="SMART" id="SM00228">
    <property type="entry name" value="PDZ"/>
    <property type="match status" value="1"/>
</dbReference>
<evidence type="ECO:0000313" key="7">
    <source>
        <dbReference type="EMBL" id="GAA4420721.1"/>
    </source>
</evidence>
<evidence type="ECO:0000256" key="3">
    <source>
        <dbReference type="SAM" id="MobiDB-lite"/>
    </source>
</evidence>
<feature type="compositionally biased region" description="Pro residues" evidence="3">
    <location>
        <begin position="43"/>
        <end position="61"/>
    </location>
</feature>
<dbReference type="Pfam" id="PF13365">
    <property type="entry name" value="Trypsin_2"/>
    <property type="match status" value="1"/>
</dbReference>
<sequence>MTTNERPPAYDPPQSPRPQGNEHHAHGRHVPNSYAPDSYAPGPYAPGPYSPGPPESGPPQGFPGFAAPGGPASYPPPPVPKSAAIGFAGPATAAGARRRLPLGVAMLLIVVALLAGVILGGAGAQLLFARGQDPSALPTATSPEPLPESVAGIAESVLPSTVYIQARGGPTEAASGTGLVLREDGYIVTNNHVIDVAAENGTIVVGFPDGSEEEAEVVGRTPDYDLAVLKVSRTGLEPLVLADSDSVVVGEPVVAVGAPLGLEGTVTSGIISALNRPVTAGAGGSTTFINAIQTDAAINPGNSGGPLVNRDGQVIGINTAIAQGSGTGRAAGSIGLGFAIPSNQVRRTTEQIIATGHATYPIIGVTLDARYRGEGVRVIDQEVDGHAPVAPGGPGDEAGIRPGDVIVSIEGRPVTDPDELIVAVRARAPGDEVVLGVRRGGEVEEITVILDERASG</sequence>
<feature type="region of interest" description="Disordered" evidence="3">
    <location>
        <begin position="1"/>
        <end position="77"/>
    </location>
</feature>
<feature type="domain" description="PDZ" evidence="5">
    <location>
        <begin position="389"/>
        <end position="441"/>
    </location>
</feature>
<dbReference type="PANTHER" id="PTHR43343">
    <property type="entry name" value="PEPTIDASE S12"/>
    <property type="match status" value="1"/>
</dbReference>
<keyword evidence="2" id="KW-0378">Hydrolase</keyword>
<evidence type="ECO:0000313" key="6">
    <source>
        <dbReference type="EMBL" id="GAA4417140.1"/>
    </source>
</evidence>
<dbReference type="PRINTS" id="PR00834">
    <property type="entry name" value="PROTEASES2C"/>
</dbReference>
<dbReference type="SUPFAM" id="SSF50494">
    <property type="entry name" value="Trypsin-like serine proteases"/>
    <property type="match status" value="1"/>
</dbReference>
<reference evidence="7" key="3">
    <citation type="submission" date="2023-12" db="EMBL/GenBank/DDBJ databases">
        <authorList>
            <person name="Sun Q."/>
            <person name="Inoue M."/>
        </authorList>
    </citation>
    <scope>NUCLEOTIDE SEQUENCE</scope>
    <source>
        <strain evidence="7">JCM 17810</strain>
    </source>
</reference>
<dbReference type="Pfam" id="PF13180">
    <property type="entry name" value="PDZ_2"/>
    <property type="match status" value="1"/>
</dbReference>
<dbReference type="PROSITE" id="PS50106">
    <property type="entry name" value="PDZ"/>
    <property type="match status" value="1"/>
</dbReference>
<keyword evidence="4" id="KW-0472">Membrane</keyword>
<comment type="caution">
    <text evidence="7">The sequence shown here is derived from an EMBL/GenBank/DDBJ whole genome shotgun (WGS) entry which is preliminary data.</text>
</comment>
<evidence type="ECO:0000256" key="4">
    <source>
        <dbReference type="SAM" id="Phobius"/>
    </source>
</evidence>
<proteinExistence type="predicted"/>
<protein>
    <recommendedName>
        <fullName evidence="5">PDZ domain-containing protein</fullName>
    </recommendedName>
</protein>
<dbReference type="SUPFAM" id="SSF50156">
    <property type="entry name" value="PDZ domain-like"/>
    <property type="match status" value="1"/>
</dbReference>
<reference evidence="7" key="1">
    <citation type="journal article" date="2014" name="Int. J. Syst. Evol. Microbiol.">
        <title>Complete genome of a new Firmicutes species belonging to the dominant human colonic microbiota ('Ruminococcus bicirculans') reveals two chromosomes and a selective capacity to utilize plant glucans.</title>
        <authorList>
            <consortium name="NISC Comparative Sequencing Program"/>
            <person name="Wegmann U."/>
            <person name="Louis P."/>
            <person name="Goesmann A."/>
            <person name="Henrissat B."/>
            <person name="Duncan S.H."/>
            <person name="Flint H.J."/>
        </authorList>
    </citation>
    <scope>NUCLEOTIDE SEQUENCE</scope>
    <source>
        <strain evidence="7">JCM 17810</strain>
    </source>
</reference>
<dbReference type="Gene3D" id="2.40.10.120">
    <property type="match status" value="1"/>
</dbReference>
<dbReference type="InterPro" id="IPR036034">
    <property type="entry name" value="PDZ_sf"/>
</dbReference>